<sequence>MQEANVLGASFMDKFVYAHIWGFGIVALVVLMLLLVYVGVRTWRKYHSVSKISLGITAGIYLAIVLPFLIIHYKNAANYYTILHQMGL</sequence>
<dbReference type="Proteomes" id="UP000297521">
    <property type="component" value="Unassembled WGS sequence"/>
</dbReference>
<keyword evidence="1" id="KW-1133">Transmembrane helix</keyword>
<evidence type="ECO:0000256" key="1">
    <source>
        <dbReference type="SAM" id="Phobius"/>
    </source>
</evidence>
<evidence type="ECO:0000313" key="2">
    <source>
        <dbReference type="EMBL" id="TGB10376.1"/>
    </source>
</evidence>
<reference evidence="2" key="1">
    <citation type="journal article" date="2019" name="Cell Metab.">
        <title>Nutrient sensing in CD11c cells alters the gut microbiome to regulate food intake and body mass.</title>
        <authorList>
            <person name="Chagwedera N.D."/>
            <person name="Ang Q.Y."/>
            <person name="Bisanz J.E."/>
            <person name="Leong Y.A."/>
            <person name="Ganeshan K."/>
            <person name="Cai J."/>
            <person name="Patterson A.D."/>
            <person name="Turnbaugh P.J."/>
            <person name="Chawla A."/>
        </authorList>
    </citation>
    <scope>NUCLEOTIDE SEQUENCE</scope>
    <source>
        <strain evidence="2">I8-5</strain>
    </source>
</reference>
<protein>
    <submittedName>
        <fullName evidence="2">Uncharacterized protein</fullName>
    </submittedName>
</protein>
<proteinExistence type="predicted"/>
<dbReference type="AlphaFoldDB" id="A0AAX2SSH7"/>
<keyword evidence="1" id="KW-0472">Membrane</keyword>
<accession>A0AAX2SSH7</accession>
<name>A0AAX2SSH7_LIMRT</name>
<feature type="transmembrane region" description="Helical" evidence="1">
    <location>
        <begin position="20"/>
        <end position="40"/>
    </location>
</feature>
<comment type="caution">
    <text evidence="2">The sequence shown here is derived from an EMBL/GenBank/DDBJ whole genome shotgun (WGS) entry which is preliminary data.</text>
</comment>
<evidence type="ECO:0000313" key="3">
    <source>
        <dbReference type="Proteomes" id="UP000297521"/>
    </source>
</evidence>
<organism evidence="2 3">
    <name type="scientific">Limosilactobacillus reuteri</name>
    <name type="common">Lactobacillus reuteri</name>
    <dbReference type="NCBI Taxonomy" id="1598"/>
    <lineage>
        <taxon>Bacteria</taxon>
        <taxon>Bacillati</taxon>
        <taxon>Bacillota</taxon>
        <taxon>Bacilli</taxon>
        <taxon>Lactobacillales</taxon>
        <taxon>Lactobacillaceae</taxon>
        <taxon>Limosilactobacillus</taxon>
    </lineage>
</organism>
<feature type="transmembrane region" description="Helical" evidence="1">
    <location>
        <begin position="52"/>
        <end position="73"/>
    </location>
</feature>
<gene>
    <name evidence="2" type="ORF">E5F87_07950</name>
</gene>
<dbReference type="EMBL" id="SRKR01000014">
    <property type="protein sequence ID" value="TGB10376.1"/>
    <property type="molecule type" value="Genomic_DNA"/>
</dbReference>
<keyword evidence="1" id="KW-0812">Transmembrane</keyword>
<dbReference type="RefSeq" id="WP_065869153.1">
    <property type="nucleotide sequence ID" value="NZ_JAJAOY010000163.1"/>
</dbReference>
<reference evidence="2" key="2">
    <citation type="submission" date="2019-04" db="EMBL/GenBank/DDBJ databases">
        <authorList>
            <person name="Bisanz J.E."/>
            <person name="Chagwedera N.D."/>
            <person name="Chawla A."/>
            <person name="Turnbaugh P.J."/>
        </authorList>
    </citation>
    <scope>NUCLEOTIDE SEQUENCE</scope>
    <source>
        <strain evidence="2">I8-5</strain>
    </source>
</reference>